<dbReference type="InterPro" id="IPR001640">
    <property type="entry name" value="Lgt"/>
</dbReference>
<gene>
    <name evidence="7" type="primary">lgt</name>
    <name evidence="8" type="ordered locus">B488_12420</name>
</gene>
<dbReference type="EC" id="2.5.1.145" evidence="7"/>
<evidence type="ECO:0000256" key="1">
    <source>
        <dbReference type="ARBA" id="ARBA00007150"/>
    </source>
</evidence>
<dbReference type="PANTHER" id="PTHR30589">
    <property type="entry name" value="PROLIPOPROTEIN DIACYLGLYCERYL TRANSFERASE"/>
    <property type="match status" value="1"/>
</dbReference>
<keyword evidence="2 7" id="KW-1003">Cell membrane</keyword>
<dbReference type="Pfam" id="PF01790">
    <property type="entry name" value="LGT"/>
    <property type="match status" value="1"/>
</dbReference>
<comment type="pathway">
    <text evidence="7">Protein modification; lipoprotein biosynthesis (diacylglyceryl transfer).</text>
</comment>
<dbReference type="PANTHER" id="PTHR30589:SF0">
    <property type="entry name" value="PHOSPHATIDYLGLYCEROL--PROLIPOPROTEIN DIACYLGLYCERYL TRANSFERASE"/>
    <property type="match status" value="1"/>
</dbReference>
<evidence type="ECO:0000313" key="8">
    <source>
        <dbReference type="EMBL" id="AGA65234.1"/>
    </source>
</evidence>
<evidence type="ECO:0000256" key="6">
    <source>
        <dbReference type="ARBA" id="ARBA00023136"/>
    </source>
</evidence>
<evidence type="ECO:0000313" key="9">
    <source>
        <dbReference type="Proteomes" id="UP000010799"/>
    </source>
</evidence>
<dbReference type="STRING" id="1215343.B488_12420"/>
<dbReference type="PROSITE" id="PS01311">
    <property type="entry name" value="LGT"/>
    <property type="match status" value="1"/>
</dbReference>
<feature type="transmembrane region" description="Helical" evidence="7">
    <location>
        <begin position="258"/>
        <end position="278"/>
    </location>
</feature>
<feature type="transmembrane region" description="Helical" evidence="7">
    <location>
        <begin position="76"/>
        <end position="96"/>
    </location>
</feature>
<dbReference type="GO" id="GO:0042158">
    <property type="term" value="P:lipoprotein biosynthetic process"/>
    <property type="evidence" value="ECO:0007669"/>
    <property type="project" value="UniProtKB-UniRule"/>
</dbReference>
<organism evidence="8 9">
    <name type="scientific">Liberibacter crescens (strain BT-1)</name>
    <dbReference type="NCBI Taxonomy" id="1215343"/>
    <lineage>
        <taxon>Bacteria</taxon>
        <taxon>Pseudomonadati</taxon>
        <taxon>Pseudomonadota</taxon>
        <taxon>Alphaproteobacteria</taxon>
        <taxon>Hyphomicrobiales</taxon>
        <taxon>Rhizobiaceae</taxon>
        <taxon>Liberibacter</taxon>
    </lineage>
</organism>
<dbReference type="GO" id="GO:0005886">
    <property type="term" value="C:plasma membrane"/>
    <property type="evidence" value="ECO:0007669"/>
    <property type="project" value="UniProtKB-SubCell"/>
</dbReference>
<keyword evidence="3 7" id="KW-0808">Transferase</keyword>
<dbReference type="Proteomes" id="UP000010799">
    <property type="component" value="Chromosome"/>
</dbReference>
<sequence length="282" mass="31758">MLSTLDLLSIVPYPKIDPILFAIGSFSVRWYGLAYLGGLLFGLLYARKIFDNQFLGTAEQRRLNSIYRERAYQDHCVFWIACGVIVGGRLGYVLFYDFSAAILDPLRSLKIWNGGMSFHGGFIGVVLVLIFMAYSKKISIWTLSDVVAAVAPIGIFLGRFANFINDELWGRPSVVPWAMVFPSGGEVSRHPSQYEAILEGIVLFLILYYLIYFKKALKIPGLVSSTFVCVYAFFRIFVEFFREPDVQLGYIFGDWVTMGMVLSFPMMIIGLLGVFQAISSAK</sequence>
<dbReference type="PATRIC" id="fig|1215343.11.peg.1281"/>
<feature type="transmembrane region" description="Helical" evidence="7">
    <location>
        <begin position="196"/>
        <end position="212"/>
    </location>
</feature>
<evidence type="ECO:0000256" key="7">
    <source>
        <dbReference type="HAMAP-Rule" id="MF_01147"/>
    </source>
</evidence>
<feature type="transmembrane region" description="Helical" evidence="7">
    <location>
        <begin position="116"/>
        <end position="134"/>
    </location>
</feature>
<dbReference type="EMBL" id="CP003789">
    <property type="protein sequence ID" value="AGA65234.1"/>
    <property type="molecule type" value="Genomic_DNA"/>
</dbReference>
<accession>L0EUK0</accession>
<keyword evidence="4 7" id="KW-0812">Transmembrane</keyword>
<name>L0EUK0_LIBCB</name>
<protein>
    <recommendedName>
        <fullName evidence="7">Phosphatidylglycerol--prolipoprotein diacylglyceryl transferase</fullName>
        <ecNumber evidence="7">2.5.1.145</ecNumber>
    </recommendedName>
</protein>
<keyword evidence="7" id="KW-0997">Cell inner membrane</keyword>
<keyword evidence="5 7" id="KW-1133">Transmembrane helix</keyword>
<evidence type="ECO:0000256" key="3">
    <source>
        <dbReference type="ARBA" id="ARBA00022679"/>
    </source>
</evidence>
<evidence type="ECO:0000256" key="5">
    <source>
        <dbReference type="ARBA" id="ARBA00022989"/>
    </source>
</evidence>
<dbReference type="KEGG" id="lcc:B488_12420"/>
<reference evidence="8 9" key="1">
    <citation type="journal article" date="2012" name="Stand. Genomic Sci.">
        <title>Complete genome sequence of Liberibacter crescens BT-1.</title>
        <authorList>
            <person name="Leonard M.T."/>
            <person name="Fagen J.R."/>
            <person name="Davis-Richardson A.G."/>
            <person name="Davis M.J."/>
            <person name="Triplett E.W."/>
        </authorList>
    </citation>
    <scope>NUCLEOTIDE SEQUENCE [LARGE SCALE GENOMIC DNA]</scope>
    <source>
        <strain evidence="8 9">BT-1</strain>
    </source>
</reference>
<dbReference type="NCBIfam" id="TIGR00544">
    <property type="entry name" value="lgt"/>
    <property type="match status" value="1"/>
</dbReference>
<keyword evidence="6 7" id="KW-0472">Membrane</keyword>
<dbReference type="AlphaFoldDB" id="L0EUK0"/>
<comment type="similarity">
    <text evidence="1 7">Belongs to the Lgt family.</text>
</comment>
<comment type="subcellular location">
    <subcellularLocation>
        <location evidence="7">Cell inner membrane</location>
        <topology evidence="7">Multi-pass membrane protein</topology>
    </subcellularLocation>
</comment>
<dbReference type="GO" id="GO:0008961">
    <property type="term" value="F:phosphatidylglycerol-prolipoprotein diacylglyceryl transferase activity"/>
    <property type="evidence" value="ECO:0007669"/>
    <property type="project" value="UniProtKB-UniRule"/>
</dbReference>
<feature type="transmembrane region" description="Helical" evidence="7">
    <location>
        <begin position="20"/>
        <end position="46"/>
    </location>
</feature>
<proteinExistence type="inferred from homology"/>
<comment type="catalytic activity">
    <reaction evidence="7">
        <text>L-cysteinyl-[prolipoprotein] + a 1,2-diacyl-sn-glycero-3-phospho-(1'-sn-glycerol) = an S-1,2-diacyl-sn-glyceryl-L-cysteinyl-[prolipoprotein] + sn-glycerol 1-phosphate + H(+)</text>
        <dbReference type="Rhea" id="RHEA:56712"/>
        <dbReference type="Rhea" id="RHEA-COMP:14679"/>
        <dbReference type="Rhea" id="RHEA-COMP:14680"/>
        <dbReference type="ChEBI" id="CHEBI:15378"/>
        <dbReference type="ChEBI" id="CHEBI:29950"/>
        <dbReference type="ChEBI" id="CHEBI:57685"/>
        <dbReference type="ChEBI" id="CHEBI:64716"/>
        <dbReference type="ChEBI" id="CHEBI:140658"/>
        <dbReference type="EC" id="2.5.1.145"/>
    </reaction>
</comment>
<feature type="binding site" evidence="7">
    <location>
        <position position="159"/>
    </location>
    <ligand>
        <name>a 1,2-diacyl-sn-glycero-3-phospho-(1'-sn-glycerol)</name>
        <dbReference type="ChEBI" id="CHEBI:64716"/>
    </ligand>
</feature>
<evidence type="ECO:0000256" key="2">
    <source>
        <dbReference type="ARBA" id="ARBA00022475"/>
    </source>
</evidence>
<evidence type="ECO:0000256" key="4">
    <source>
        <dbReference type="ARBA" id="ARBA00022692"/>
    </source>
</evidence>
<dbReference type="HOGENOM" id="CLU_013386_1_2_5"/>
<feature type="transmembrane region" description="Helical" evidence="7">
    <location>
        <begin position="146"/>
        <end position="164"/>
    </location>
</feature>
<keyword evidence="9" id="KW-1185">Reference proteome</keyword>
<keyword evidence="8" id="KW-0449">Lipoprotein</keyword>
<dbReference type="eggNOG" id="COG0682">
    <property type="taxonomic scope" value="Bacteria"/>
</dbReference>
<feature type="transmembrane region" description="Helical" evidence="7">
    <location>
        <begin position="219"/>
        <end position="238"/>
    </location>
</feature>
<keyword evidence="8" id="KW-0328">Glycosyltransferase</keyword>
<comment type="function">
    <text evidence="7">Catalyzes the transfer of the diacylglyceryl group from phosphatidylglycerol to the sulfhydryl group of the N-terminal cysteine of a prolipoprotein, the first step in the formation of mature lipoproteins.</text>
</comment>
<dbReference type="HAMAP" id="MF_01147">
    <property type="entry name" value="Lgt"/>
    <property type="match status" value="1"/>
</dbReference>
<dbReference type="UniPathway" id="UPA00664"/>